<feature type="region of interest" description="Disordered" evidence="1">
    <location>
        <begin position="1"/>
        <end position="24"/>
    </location>
</feature>
<dbReference type="EMBL" id="BAABLD010000008">
    <property type="protein sequence ID" value="GAA5163439.1"/>
    <property type="molecule type" value="Genomic_DNA"/>
</dbReference>
<feature type="compositionally biased region" description="Low complexity" evidence="1">
    <location>
        <begin position="1"/>
        <end position="15"/>
    </location>
</feature>
<keyword evidence="4" id="KW-0808">Transferase</keyword>
<evidence type="ECO:0000313" key="5">
    <source>
        <dbReference type="Proteomes" id="UP001500547"/>
    </source>
</evidence>
<evidence type="ECO:0000256" key="1">
    <source>
        <dbReference type="SAM" id="MobiDB-lite"/>
    </source>
</evidence>
<evidence type="ECO:0000259" key="3">
    <source>
        <dbReference type="Pfam" id="PF06580"/>
    </source>
</evidence>
<keyword evidence="2" id="KW-0472">Membrane</keyword>
<feature type="transmembrane region" description="Helical" evidence="2">
    <location>
        <begin position="105"/>
        <end position="125"/>
    </location>
</feature>
<dbReference type="Pfam" id="PF06580">
    <property type="entry name" value="His_kinase"/>
    <property type="match status" value="1"/>
</dbReference>
<gene>
    <name evidence="4" type="ORF">GCM10025770_15540</name>
</gene>
<comment type="caution">
    <text evidence="4">The sequence shown here is derived from an EMBL/GenBank/DDBJ whole genome shotgun (WGS) entry which is preliminary data.</text>
</comment>
<protein>
    <submittedName>
        <fullName evidence="4">Histidine kinase</fullName>
    </submittedName>
</protein>
<sequence length="356" mass="39451">MASINQAPQTQTAQPLPASEAGARQPGETAKLAVPDFRNIGSVLRIVAVGNVLVLVTALVRVQHWSGLAHDWLLLAGATQVPLLLAALTMYALGSWLPRLTWRELSVISVCVAVLAVVLAQGMGLLPGPAGQHLRQILWAGGAALLLVGYFRWRQIEQTPALDEARILALTARIRPHFFFNSLNGVLGVIRSDPRRAEQALESLAELFRELMKDNRELVTLCDEIDLCNRYLDLERLRLGDRLKVNWELKYAPLNARVPPLMLQPLIENAVYHGIEPSAEPGTIHIGIVRKGRALEIGISNPATTNARKSVGNKMALGNIRERLALFFDFEAALTTEERDGQYRVRIRMPLRKEDK</sequence>
<feature type="transmembrane region" description="Helical" evidence="2">
    <location>
        <begin position="137"/>
        <end position="153"/>
    </location>
</feature>
<keyword evidence="2" id="KW-0812">Transmembrane</keyword>
<feature type="domain" description="Signal transduction histidine kinase internal region" evidence="3">
    <location>
        <begin position="166"/>
        <end position="243"/>
    </location>
</feature>
<dbReference type="PANTHER" id="PTHR34220">
    <property type="entry name" value="SENSOR HISTIDINE KINASE YPDA"/>
    <property type="match status" value="1"/>
</dbReference>
<dbReference type="RefSeq" id="WP_345532325.1">
    <property type="nucleotide sequence ID" value="NZ_BAABLD010000008.1"/>
</dbReference>
<dbReference type="Proteomes" id="UP001500547">
    <property type="component" value="Unassembled WGS sequence"/>
</dbReference>
<dbReference type="Gene3D" id="3.30.565.10">
    <property type="entry name" value="Histidine kinase-like ATPase, C-terminal domain"/>
    <property type="match status" value="1"/>
</dbReference>
<proteinExistence type="predicted"/>
<reference evidence="5" key="1">
    <citation type="journal article" date="2019" name="Int. J. Syst. Evol. Microbiol.">
        <title>The Global Catalogue of Microorganisms (GCM) 10K type strain sequencing project: providing services to taxonomists for standard genome sequencing and annotation.</title>
        <authorList>
            <consortium name="The Broad Institute Genomics Platform"/>
            <consortium name="The Broad Institute Genome Sequencing Center for Infectious Disease"/>
            <person name="Wu L."/>
            <person name="Ma J."/>
        </authorList>
    </citation>
    <scope>NUCLEOTIDE SEQUENCE [LARGE SCALE GENOMIC DNA]</scope>
    <source>
        <strain evidence="5">JCM 18715</strain>
    </source>
</reference>
<dbReference type="GO" id="GO:0016301">
    <property type="term" value="F:kinase activity"/>
    <property type="evidence" value="ECO:0007669"/>
    <property type="project" value="UniProtKB-KW"/>
</dbReference>
<keyword evidence="4" id="KW-0418">Kinase</keyword>
<dbReference type="PANTHER" id="PTHR34220:SF7">
    <property type="entry name" value="SENSOR HISTIDINE KINASE YPDA"/>
    <property type="match status" value="1"/>
</dbReference>
<feature type="transmembrane region" description="Helical" evidence="2">
    <location>
        <begin position="42"/>
        <end position="60"/>
    </location>
</feature>
<evidence type="ECO:0000313" key="4">
    <source>
        <dbReference type="EMBL" id="GAA5163439.1"/>
    </source>
</evidence>
<accession>A0ABP9QKP1</accession>
<keyword evidence="5" id="KW-1185">Reference proteome</keyword>
<dbReference type="InterPro" id="IPR010559">
    <property type="entry name" value="Sig_transdc_His_kin_internal"/>
</dbReference>
<name>A0ABP9QKP1_9RHOO</name>
<keyword evidence="2" id="KW-1133">Transmembrane helix</keyword>
<dbReference type="InterPro" id="IPR050640">
    <property type="entry name" value="Bact_2-comp_sensor_kinase"/>
</dbReference>
<feature type="transmembrane region" description="Helical" evidence="2">
    <location>
        <begin position="72"/>
        <end position="93"/>
    </location>
</feature>
<dbReference type="InterPro" id="IPR036890">
    <property type="entry name" value="HATPase_C_sf"/>
</dbReference>
<evidence type="ECO:0000256" key="2">
    <source>
        <dbReference type="SAM" id="Phobius"/>
    </source>
</evidence>
<organism evidence="4 5">
    <name type="scientific">Viridibacterium curvum</name>
    <dbReference type="NCBI Taxonomy" id="1101404"/>
    <lineage>
        <taxon>Bacteria</taxon>
        <taxon>Pseudomonadati</taxon>
        <taxon>Pseudomonadota</taxon>
        <taxon>Betaproteobacteria</taxon>
        <taxon>Rhodocyclales</taxon>
        <taxon>Rhodocyclaceae</taxon>
        <taxon>Viridibacterium</taxon>
    </lineage>
</organism>